<dbReference type="PANTHER" id="PTHR22604">
    <property type="entry name" value="OXIDOREDUCTASES"/>
    <property type="match status" value="1"/>
</dbReference>
<comment type="catalytic activity">
    <reaction evidence="5">
        <text>D-xylose + NADP(+) = D-xylono-1,5-lactone + NADPH + H(+)</text>
        <dbReference type="Rhea" id="RHEA:22000"/>
        <dbReference type="ChEBI" id="CHEBI:15378"/>
        <dbReference type="ChEBI" id="CHEBI:15867"/>
        <dbReference type="ChEBI" id="CHEBI:53455"/>
        <dbReference type="ChEBI" id="CHEBI:57783"/>
        <dbReference type="ChEBI" id="CHEBI:58349"/>
        <dbReference type="EC" id="1.1.1.179"/>
    </reaction>
</comment>
<evidence type="ECO:0000256" key="1">
    <source>
        <dbReference type="ARBA" id="ARBA00010928"/>
    </source>
</evidence>
<organism evidence="7 8">
    <name type="scientific">Talaromyces stipitatus (strain ATCC 10500 / CBS 375.48 / QM 6759 / NRRL 1006)</name>
    <name type="common">Penicillium stipitatum</name>
    <dbReference type="NCBI Taxonomy" id="441959"/>
    <lineage>
        <taxon>Eukaryota</taxon>
        <taxon>Fungi</taxon>
        <taxon>Dikarya</taxon>
        <taxon>Ascomycota</taxon>
        <taxon>Pezizomycotina</taxon>
        <taxon>Eurotiomycetes</taxon>
        <taxon>Eurotiomycetidae</taxon>
        <taxon>Eurotiales</taxon>
        <taxon>Trichocomaceae</taxon>
        <taxon>Talaromyces</taxon>
        <taxon>Talaromyces sect. Talaromyces</taxon>
    </lineage>
</organism>
<dbReference type="GeneID" id="8103500"/>
<dbReference type="InterPro" id="IPR000683">
    <property type="entry name" value="Gfo/Idh/MocA-like_OxRdtase_N"/>
</dbReference>
<dbReference type="OMA" id="GEDWWMS"/>
<keyword evidence="8" id="KW-1185">Reference proteome</keyword>
<dbReference type="PhylomeDB" id="B8M3N6"/>
<sequence length="408" mass="46506">MISLIKRIYTALNPPAVEKKSDAIRFGILGAAKIAPMALVTPAKSHPEVIVQAISARDRARAEEFAKKHGIPDVRDSYQDILDDPNIDAIFIPLPNSLHFEWAVRAIRAGKHVLLEKPSVSNSKEAEILFSLPELSQPNAPVLLEAFHNRFYPAVHLFRSFINPSEVVHVHTDSMIPSLLTAKGNIEFNYSLSGGSMMMVGTYNFAILRLIFADEPEECLSCETTIFGDGIHDKCDYHFEARFRFPNGGIGEATTTMRGPILWKPSEARVTHKEVEIQDKTLSASQEKLMTREVTIHGFLQSVIWHRIDVRDCYVIRNKTDRQPVKKWIESKSYKAYSFKEAGGDFADFPGEGWWMSYRYQLEEFVNRVKGRRTQYWISREDSIKQMKMIDMAYEKSGLGLRPTSSFR</sequence>
<comment type="similarity">
    <text evidence="1">Belongs to the Gfo/Idh/MocA family.</text>
</comment>
<gene>
    <name evidence="7" type="ORF">TSTA_096570</name>
</gene>
<reference evidence="8" key="1">
    <citation type="journal article" date="2015" name="Genome Announc.">
        <title>Genome sequence of the AIDS-associated pathogen Penicillium marneffei (ATCC18224) and its near taxonomic relative Talaromyces stipitatus (ATCC10500).</title>
        <authorList>
            <person name="Nierman W.C."/>
            <person name="Fedorova-Abrams N.D."/>
            <person name="Andrianopoulos A."/>
        </authorList>
    </citation>
    <scope>NUCLEOTIDE SEQUENCE [LARGE SCALE GENOMIC DNA]</scope>
    <source>
        <strain evidence="8">ATCC 10500 / CBS 375.48 / QM 6759 / NRRL 1006</strain>
    </source>
</reference>
<dbReference type="AlphaFoldDB" id="B8M3N6"/>
<dbReference type="SUPFAM" id="SSF51735">
    <property type="entry name" value="NAD(P)-binding Rossmann-fold domains"/>
    <property type="match status" value="1"/>
</dbReference>
<evidence type="ECO:0000313" key="8">
    <source>
        <dbReference type="Proteomes" id="UP000001745"/>
    </source>
</evidence>
<dbReference type="Gene3D" id="3.40.50.720">
    <property type="entry name" value="NAD(P)-binding Rossmann-like Domain"/>
    <property type="match status" value="1"/>
</dbReference>
<evidence type="ECO:0000256" key="4">
    <source>
        <dbReference type="ARBA" id="ARBA00042988"/>
    </source>
</evidence>
<accession>B8M3N6</accession>
<evidence type="ECO:0000313" key="7">
    <source>
        <dbReference type="EMBL" id="EED22408.1"/>
    </source>
</evidence>
<name>B8M3N6_TALSN</name>
<proteinExistence type="inferred from homology"/>
<feature type="domain" description="Gfo/Idh/MocA-like oxidoreductase N-terminal" evidence="6">
    <location>
        <begin position="24"/>
        <end position="130"/>
    </location>
</feature>
<dbReference type="VEuPathDB" id="FungiDB:TSTA_096570"/>
<evidence type="ECO:0000256" key="5">
    <source>
        <dbReference type="ARBA" id="ARBA00049233"/>
    </source>
</evidence>
<dbReference type="SUPFAM" id="SSF55347">
    <property type="entry name" value="Glyceraldehyde-3-phosphate dehydrogenase-like, C-terminal domain"/>
    <property type="match status" value="1"/>
</dbReference>
<dbReference type="Pfam" id="PF01408">
    <property type="entry name" value="GFO_IDH_MocA"/>
    <property type="match status" value="1"/>
</dbReference>
<dbReference type="GO" id="GO:0000166">
    <property type="term" value="F:nucleotide binding"/>
    <property type="evidence" value="ECO:0007669"/>
    <property type="project" value="InterPro"/>
</dbReference>
<dbReference type="GO" id="GO:0047837">
    <property type="term" value="F:D-xylose 1-dehydrogenase (NADP+) activity"/>
    <property type="evidence" value="ECO:0007669"/>
    <property type="project" value="UniProtKB-EC"/>
</dbReference>
<keyword evidence="2" id="KW-0560">Oxidoreductase</keyword>
<dbReference type="EC" id="1.1.1.179" evidence="3"/>
<dbReference type="InterPro" id="IPR050984">
    <property type="entry name" value="Gfo/Idh/MocA_domain"/>
</dbReference>
<dbReference type="STRING" id="441959.B8M3N6"/>
<dbReference type="Proteomes" id="UP000001745">
    <property type="component" value="Unassembled WGS sequence"/>
</dbReference>
<dbReference type="PANTHER" id="PTHR22604:SF105">
    <property type="entry name" value="TRANS-1,2-DIHYDROBENZENE-1,2-DIOL DEHYDROGENASE"/>
    <property type="match status" value="1"/>
</dbReference>
<dbReference type="EMBL" id="EQ962653">
    <property type="protein sequence ID" value="EED22408.1"/>
    <property type="molecule type" value="Genomic_DNA"/>
</dbReference>
<dbReference type="InterPro" id="IPR036291">
    <property type="entry name" value="NAD(P)-bd_dom_sf"/>
</dbReference>
<dbReference type="eggNOG" id="KOG2741">
    <property type="taxonomic scope" value="Eukaryota"/>
</dbReference>
<dbReference type="InParanoid" id="B8M3N6"/>
<evidence type="ECO:0000256" key="3">
    <source>
        <dbReference type="ARBA" id="ARBA00038984"/>
    </source>
</evidence>
<protein>
    <recommendedName>
        <fullName evidence="3">D-xylose 1-dehydrogenase (NADP(+), D-xylono-1,5-lactone-forming)</fullName>
        <ecNumber evidence="3">1.1.1.179</ecNumber>
    </recommendedName>
    <alternativeName>
        <fullName evidence="4">D-xylose-NADP dehydrogenase</fullName>
    </alternativeName>
</protein>
<dbReference type="Gene3D" id="3.30.360.10">
    <property type="entry name" value="Dihydrodipicolinate Reductase, domain 2"/>
    <property type="match status" value="1"/>
</dbReference>
<evidence type="ECO:0000256" key="2">
    <source>
        <dbReference type="ARBA" id="ARBA00023002"/>
    </source>
</evidence>
<dbReference type="OrthoDB" id="6417021at2759"/>
<evidence type="ECO:0000259" key="6">
    <source>
        <dbReference type="Pfam" id="PF01408"/>
    </source>
</evidence>
<dbReference type="HOGENOM" id="CLU_023194_5_2_1"/>
<dbReference type="RefSeq" id="XP_002479371.1">
    <property type="nucleotide sequence ID" value="XM_002479326.1"/>
</dbReference>